<evidence type="ECO:0000256" key="3">
    <source>
        <dbReference type="ARBA" id="ARBA00022691"/>
    </source>
</evidence>
<keyword evidence="4" id="KW-0071">Autoinducer synthesis</keyword>
<dbReference type="AlphaFoldDB" id="A0A2H0RG31"/>
<evidence type="ECO:0000256" key="1">
    <source>
        <dbReference type="ARBA" id="ARBA00022654"/>
    </source>
</evidence>
<dbReference type="PROSITE" id="PS51187">
    <property type="entry name" value="AUTOINDUCER_SYNTH_2"/>
    <property type="match status" value="1"/>
</dbReference>
<dbReference type="Proteomes" id="UP000228767">
    <property type="component" value="Unassembled WGS sequence"/>
</dbReference>
<evidence type="ECO:0000256" key="2">
    <source>
        <dbReference type="ARBA" id="ARBA00022679"/>
    </source>
</evidence>
<keyword evidence="3" id="KW-0949">S-adenosyl-L-methionine</keyword>
<gene>
    <name evidence="5" type="ORF">COV10_02625</name>
</gene>
<dbReference type="GO" id="GO:0009372">
    <property type="term" value="P:quorum sensing"/>
    <property type="evidence" value="ECO:0007669"/>
    <property type="project" value="UniProtKB-KW"/>
</dbReference>
<sequence>MAMLKAIDVIKPVRFQYGDIVFESVEPSEKEKIDKIHKLRHEVFVKKLAWVPSTPEEYERDSYDEYSLLFGVFKGEDIVGTARFTLHPWPFMLDKDFADMLNGHPLPYRGQAAVELSRLGILPSMEDKKKSRRVAMLLYRGLYEWSLRNAVRYWYLVSTERYISSLRRRLRIPVTQLGKTLETDDGERYHAAMIDLKEARRSMGLIRYIAFRWFLR</sequence>
<dbReference type="PANTHER" id="PTHR39322:SF1">
    <property type="entry name" value="ISOVALERYL-HOMOSERINE LACTONE SYNTHASE"/>
    <property type="match status" value="1"/>
</dbReference>
<dbReference type="InterPro" id="IPR001690">
    <property type="entry name" value="Autoind_synthase"/>
</dbReference>
<evidence type="ECO:0000256" key="4">
    <source>
        <dbReference type="ARBA" id="ARBA00022929"/>
    </source>
</evidence>
<evidence type="ECO:0008006" key="7">
    <source>
        <dbReference type="Google" id="ProtNLM"/>
    </source>
</evidence>
<dbReference type="EMBL" id="PCYI01000019">
    <property type="protein sequence ID" value="PIR44755.1"/>
    <property type="molecule type" value="Genomic_DNA"/>
</dbReference>
<dbReference type="InterPro" id="IPR016181">
    <property type="entry name" value="Acyl_CoA_acyltransferase"/>
</dbReference>
<name>A0A2H0RG31_9BACT</name>
<protein>
    <recommendedName>
        <fullName evidence="7">Acyl-homoserine-lactone synthase</fullName>
    </recommendedName>
</protein>
<reference evidence="5 6" key="1">
    <citation type="submission" date="2017-09" db="EMBL/GenBank/DDBJ databases">
        <title>Depth-based differentiation of microbial function through sediment-hosted aquifers and enrichment of novel symbionts in the deep terrestrial subsurface.</title>
        <authorList>
            <person name="Probst A.J."/>
            <person name="Ladd B."/>
            <person name="Jarett J.K."/>
            <person name="Geller-Mcgrath D.E."/>
            <person name="Sieber C.M."/>
            <person name="Emerson J.B."/>
            <person name="Anantharaman K."/>
            <person name="Thomas B.C."/>
            <person name="Malmstrom R."/>
            <person name="Stieglmeier M."/>
            <person name="Klingl A."/>
            <person name="Woyke T."/>
            <person name="Ryan C.M."/>
            <person name="Banfield J.F."/>
        </authorList>
    </citation>
    <scope>NUCLEOTIDE SEQUENCE [LARGE SCALE GENOMIC DNA]</scope>
    <source>
        <strain evidence="5">CG10_big_fil_rev_8_21_14_0_10_51_16</strain>
    </source>
</reference>
<dbReference type="GO" id="GO:0016740">
    <property type="term" value="F:transferase activity"/>
    <property type="evidence" value="ECO:0007669"/>
    <property type="project" value="UniProtKB-KW"/>
</dbReference>
<keyword evidence="1" id="KW-0673">Quorum sensing</keyword>
<proteinExistence type="predicted"/>
<dbReference type="Pfam" id="PF00765">
    <property type="entry name" value="Autoind_synth"/>
    <property type="match status" value="1"/>
</dbReference>
<keyword evidence="2" id="KW-0808">Transferase</keyword>
<dbReference type="Gene3D" id="3.40.630.30">
    <property type="match status" value="1"/>
</dbReference>
<organism evidence="5 6">
    <name type="scientific">Candidatus Vogelbacteria bacterium CG10_big_fil_rev_8_21_14_0_10_51_16</name>
    <dbReference type="NCBI Taxonomy" id="1975045"/>
    <lineage>
        <taxon>Bacteria</taxon>
        <taxon>Candidatus Vogeliibacteriota</taxon>
    </lineage>
</organism>
<comment type="caution">
    <text evidence="5">The sequence shown here is derived from an EMBL/GenBank/DDBJ whole genome shotgun (WGS) entry which is preliminary data.</text>
</comment>
<evidence type="ECO:0000313" key="5">
    <source>
        <dbReference type="EMBL" id="PIR44755.1"/>
    </source>
</evidence>
<accession>A0A2H0RG31</accession>
<dbReference type="GO" id="GO:0007165">
    <property type="term" value="P:signal transduction"/>
    <property type="evidence" value="ECO:0007669"/>
    <property type="project" value="TreeGrafter"/>
</dbReference>
<evidence type="ECO:0000313" key="6">
    <source>
        <dbReference type="Proteomes" id="UP000228767"/>
    </source>
</evidence>
<dbReference type="PANTHER" id="PTHR39322">
    <property type="entry name" value="ACYL-HOMOSERINE-LACTONE SYNTHASE"/>
    <property type="match status" value="1"/>
</dbReference>
<dbReference type="SUPFAM" id="SSF55729">
    <property type="entry name" value="Acyl-CoA N-acyltransferases (Nat)"/>
    <property type="match status" value="1"/>
</dbReference>